<feature type="transmembrane region" description="Helical" evidence="6">
    <location>
        <begin position="378"/>
        <end position="400"/>
    </location>
</feature>
<feature type="transmembrane region" description="Helical" evidence="6">
    <location>
        <begin position="412"/>
        <end position="429"/>
    </location>
</feature>
<comment type="subcellular location">
    <subcellularLocation>
        <location evidence="1">Membrane</location>
        <topology evidence="1">Multi-pass membrane protein</topology>
    </subcellularLocation>
</comment>
<dbReference type="GO" id="GO:0016765">
    <property type="term" value="F:transferase activity, transferring alkyl or aryl (other than methyl) groups"/>
    <property type="evidence" value="ECO:0007669"/>
    <property type="project" value="InterPro"/>
</dbReference>
<dbReference type="RefSeq" id="WP_162312208.1">
    <property type="nucleotide sequence ID" value="NZ_JACHGU010000012.1"/>
</dbReference>
<organism evidence="7 8">
    <name type="scientific">Pseudoxanthomonas broegbernensis</name>
    <dbReference type="NCBI Taxonomy" id="83619"/>
    <lineage>
        <taxon>Bacteria</taxon>
        <taxon>Pseudomonadati</taxon>
        <taxon>Pseudomonadota</taxon>
        <taxon>Gammaproteobacteria</taxon>
        <taxon>Lysobacterales</taxon>
        <taxon>Lysobacteraceae</taxon>
        <taxon>Pseudoxanthomonas</taxon>
    </lineage>
</organism>
<keyword evidence="8" id="KW-1185">Reference proteome</keyword>
<evidence type="ECO:0000256" key="4">
    <source>
        <dbReference type="ARBA" id="ARBA00022989"/>
    </source>
</evidence>
<evidence type="ECO:0000256" key="5">
    <source>
        <dbReference type="ARBA" id="ARBA00023136"/>
    </source>
</evidence>
<evidence type="ECO:0000313" key="7">
    <source>
        <dbReference type="EMBL" id="KAF1684818.1"/>
    </source>
</evidence>
<dbReference type="EMBL" id="MWIP01000022">
    <property type="protein sequence ID" value="KAF1684818.1"/>
    <property type="molecule type" value="Genomic_DNA"/>
</dbReference>
<dbReference type="InterPro" id="IPR000537">
    <property type="entry name" value="UbiA_prenyltransferase"/>
</dbReference>
<sequence length="465" mass="50809">MCVDLDGTLLHGDMLYETVFALLKRNPLLVCLFPFWLLRGKAYFKAAIASRVSLDVALMSYDGRVLDHLRATQACRRVLCTASDVRVATAVAEHLGVFDEVLASDGVTNLGGRAKARALVERFGEGGFDYFGNHRFDLHVWRHARRAWVVNGSRSLLDAAARVSEIGGHLPREPVGALVWAKALRLHQWLKNLLVFVPLLAAHQFLDAASALKSTLAFLAFGLCASGVYVLNDLLDLQADRQHPRKRNRAFASGRIPILHGMLIAPLSTVAGFALAWWVAPNFAAVLGVYWLTTVAYSLWLKRVEMLDVMVLAGLYTLRIIGGAVAISVPLSFWLLAFSMFVFLSLAILKRYTELAALAADGRDQASGRGYATTDLPLLQSLGGASGYIAVLVLALYINSPDSVALYARPKFLWLLCPLLLYWVSRAWSVAHRGKMHDDPVVFAVTDPVSQAVAGLCALAVLGAI</sequence>
<name>A0A7V8GK44_9GAMM</name>
<dbReference type="AlphaFoldDB" id="A0A7V8GK44"/>
<feature type="transmembrane region" description="Helical" evidence="6">
    <location>
        <begin position="218"/>
        <end position="235"/>
    </location>
</feature>
<dbReference type="InterPro" id="IPR023214">
    <property type="entry name" value="HAD_sf"/>
</dbReference>
<evidence type="ECO:0000256" key="1">
    <source>
        <dbReference type="ARBA" id="ARBA00004141"/>
    </source>
</evidence>
<keyword evidence="2" id="KW-1003">Cell membrane</keyword>
<reference evidence="7 8" key="1">
    <citation type="submission" date="2017-10" db="EMBL/GenBank/DDBJ databases">
        <title>Whole genome sequencing of Pseudoxanthomonas broegbernensis DSM 12573(T).</title>
        <authorList>
            <person name="Kumar S."/>
            <person name="Bansal K."/>
            <person name="Kaur A."/>
            <person name="Patil P."/>
            <person name="Sharma S."/>
            <person name="Patil P.B."/>
        </authorList>
    </citation>
    <scope>NUCLEOTIDE SEQUENCE [LARGE SCALE GENOMIC DNA]</scope>
    <source>
        <strain evidence="7 8">DSM 12573</strain>
    </source>
</reference>
<dbReference type="Gene3D" id="1.10.357.140">
    <property type="entry name" value="UbiA prenyltransferase"/>
    <property type="match status" value="1"/>
</dbReference>
<accession>A0A7V8GK44</accession>
<keyword evidence="5 6" id="KW-0472">Membrane</keyword>
<feature type="transmembrane region" description="Helical" evidence="6">
    <location>
        <begin position="20"/>
        <end position="38"/>
    </location>
</feature>
<gene>
    <name evidence="7" type="ORF">B1992_14365</name>
</gene>
<evidence type="ECO:0000256" key="3">
    <source>
        <dbReference type="ARBA" id="ARBA00022692"/>
    </source>
</evidence>
<dbReference type="Gene3D" id="3.40.50.1000">
    <property type="entry name" value="HAD superfamily/HAD-like"/>
    <property type="match status" value="1"/>
</dbReference>
<dbReference type="Proteomes" id="UP000462066">
    <property type="component" value="Unassembled WGS sequence"/>
</dbReference>
<keyword evidence="4 6" id="KW-1133">Transmembrane helix</keyword>
<evidence type="ECO:0000256" key="2">
    <source>
        <dbReference type="ARBA" id="ARBA00022475"/>
    </source>
</evidence>
<dbReference type="Pfam" id="PF01040">
    <property type="entry name" value="UbiA"/>
    <property type="match status" value="1"/>
</dbReference>
<feature type="transmembrane region" description="Helical" evidence="6">
    <location>
        <begin position="441"/>
        <end position="464"/>
    </location>
</feature>
<dbReference type="InterPro" id="IPR036412">
    <property type="entry name" value="HAD-like_sf"/>
</dbReference>
<keyword evidence="3 6" id="KW-0812">Transmembrane</keyword>
<evidence type="ECO:0008006" key="9">
    <source>
        <dbReference type="Google" id="ProtNLM"/>
    </source>
</evidence>
<dbReference type="GO" id="GO:0016020">
    <property type="term" value="C:membrane"/>
    <property type="evidence" value="ECO:0007669"/>
    <property type="project" value="UniProtKB-SubCell"/>
</dbReference>
<dbReference type="InterPro" id="IPR044878">
    <property type="entry name" value="UbiA_sf"/>
</dbReference>
<evidence type="ECO:0000313" key="8">
    <source>
        <dbReference type="Proteomes" id="UP000462066"/>
    </source>
</evidence>
<proteinExistence type="predicted"/>
<comment type="caution">
    <text evidence="7">The sequence shown here is derived from an EMBL/GenBank/DDBJ whole genome shotgun (WGS) entry which is preliminary data.</text>
</comment>
<dbReference type="NCBIfam" id="NF006088">
    <property type="entry name" value="PRK08238.1"/>
    <property type="match status" value="1"/>
</dbReference>
<evidence type="ECO:0000256" key="6">
    <source>
        <dbReference type="SAM" id="Phobius"/>
    </source>
</evidence>
<protein>
    <recommendedName>
        <fullName evidence="9">UbiA family prenyltransferase</fullName>
    </recommendedName>
</protein>
<feature type="transmembrane region" description="Helical" evidence="6">
    <location>
        <begin position="256"/>
        <end position="277"/>
    </location>
</feature>
<dbReference type="CDD" id="cd13963">
    <property type="entry name" value="PT_UbiA_2"/>
    <property type="match status" value="1"/>
</dbReference>
<feature type="transmembrane region" description="Helical" evidence="6">
    <location>
        <begin position="283"/>
        <end position="300"/>
    </location>
</feature>
<feature type="transmembrane region" description="Helical" evidence="6">
    <location>
        <begin position="189"/>
        <end position="206"/>
    </location>
</feature>
<dbReference type="SUPFAM" id="SSF56784">
    <property type="entry name" value="HAD-like"/>
    <property type="match status" value="1"/>
</dbReference>